<name>A0AAV9XA72_9PEZI</name>
<organism evidence="1 2">
    <name type="scientific">Orbilia ellipsospora</name>
    <dbReference type="NCBI Taxonomy" id="2528407"/>
    <lineage>
        <taxon>Eukaryota</taxon>
        <taxon>Fungi</taxon>
        <taxon>Dikarya</taxon>
        <taxon>Ascomycota</taxon>
        <taxon>Pezizomycotina</taxon>
        <taxon>Orbiliomycetes</taxon>
        <taxon>Orbiliales</taxon>
        <taxon>Orbiliaceae</taxon>
        <taxon>Orbilia</taxon>
    </lineage>
</organism>
<protein>
    <submittedName>
        <fullName evidence="1">Uncharacterized protein</fullName>
    </submittedName>
</protein>
<proteinExistence type="predicted"/>
<dbReference type="Proteomes" id="UP001365542">
    <property type="component" value="Unassembled WGS sequence"/>
</dbReference>
<sequence length="111" mass="11894">MHEMMGSGVEAKSHRSSQKISRTPVGLYASAHVWCGGESSSEKVVSPKWCLKPVGGFRRESAKLLAICSNISSISTAPFSLNYSSSSFEPQLTCSLAYPLGKPPSFAYSDS</sequence>
<evidence type="ECO:0000313" key="1">
    <source>
        <dbReference type="EMBL" id="KAK6538654.1"/>
    </source>
</evidence>
<reference evidence="1 2" key="1">
    <citation type="submission" date="2019-10" db="EMBL/GenBank/DDBJ databases">
        <authorList>
            <person name="Palmer J.M."/>
        </authorList>
    </citation>
    <scope>NUCLEOTIDE SEQUENCE [LARGE SCALE GENOMIC DNA]</scope>
    <source>
        <strain evidence="1 2">TWF694</strain>
    </source>
</reference>
<accession>A0AAV9XA72</accession>
<gene>
    <name evidence="1" type="ORF">TWF694_010232</name>
</gene>
<comment type="caution">
    <text evidence="1">The sequence shown here is derived from an EMBL/GenBank/DDBJ whole genome shotgun (WGS) entry which is preliminary data.</text>
</comment>
<evidence type="ECO:0000313" key="2">
    <source>
        <dbReference type="Proteomes" id="UP001365542"/>
    </source>
</evidence>
<dbReference type="AlphaFoldDB" id="A0AAV9XA72"/>
<keyword evidence="2" id="KW-1185">Reference proteome</keyword>
<dbReference type="EMBL" id="JAVHJO010000007">
    <property type="protein sequence ID" value="KAK6538654.1"/>
    <property type="molecule type" value="Genomic_DNA"/>
</dbReference>